<protein>
    <submittedName>
        <fullName evidence="1">Uncharacterized protein</fullName>
    </submittedName>
</protein>
<comment type="caution">
    <text evidence="1">The sequence shown here is derived from an EMBL/GenBank/DDBJ whole genome shotgun (WGS) entry which is preliminary data.</text>
</comment>
<organism evidence="1 2">
    <name type="scientific">Glomus cerebriforme</name>
    <dbReference type="NCBI Taxonomy" id="658196"/>
    <lineage>
        <taxon>Eukaryota</taxon>
        <taxon>Fungi</taxon>
        <taxon>Fungi incertae sedis</taxon>
        <taxon>Mucoromycota</taxon>
        <taxon>Glomeromycotina</taxon>
        <taxon>Glomeromycetes</taxon>
        <taxon>Glomerales</taxon>
        <taxon>Glomeraceae</taxon>
        <taxon>Glomus</taxon>
    </lineage>
</organism>
<dbReference type="AlphaFoldDB" id="A0A397SIF9"/>
<keyword evidence="2" id="KW-1185">Reference proteome</keyword>
<dbReference type="OrthoDB" id="10500301at2759"/>
<reference evidence="1 2" key="1">
    <citation type="submission" date="2018-06" db="EMBL/GenBank/DDBJ databases">
        <title>Comparative genomics reveals the genomic features of Rhizophagus irregularis, R. cerebriforme, R. diaphanum and Gigaspora rosea, and their symbiotic lifestyle signature.</title>
        <authorList>
            <person name="Morin E."/>
            <person name="San Clemente H."/>
            <person name="Chen E.C.H."/>
            <person name="De La Providencia I."/>
            <person name="Hainaut M."/>
            <person name="Kuo A."/>
            <person name="Kohler A."/>
            <person name="Murat C."/>
            <person name="Tang N."/>
            <person name="Roy S."/>
            <person name="Loubradou J."/>
            <person name="Henrissat B."/>
            <person name="Grigoriev I.V."/>
            <person name="Corradi N."/>
            <person name="Roux C."/>
            <person name="Martin F.M."/>
        </authorList>
    </citation>
    <scope>NUCLEOTIDE SEQUENCE [LARGE SCALE GENOMIC DNA]</scope>
    <source>
        <strain evidence="1 2">DAOM 227022</strain>
    </source>
</reference>
<name>A0A397SIF9_9GLOM</name>
<gene>
    <name evidence="1" type="ORF">C1645_832995</name>
</gene>
<evidence type="ECO:0000313" key="1">
    <source>
        <dbReference type="EMBL" id="RIA83965.1"/>
    </source>
</evidence>
<dbReference type="Proteomes" id="UP000265703">
    <property type="component" value="Unassembled WGS sequence"/>
</dbReference>
<proteinExistence type="predicted"/>
<evidence type="ECO:0000313" key="2">
    <source>
        <dbReference type="Proteomes" id="UP000265703"/>
    </source>
</evidence>
<sequence length="153" mass="18120">MVDEGVEFQGPIGFDELKLSYDVLVRYLLNPDKLEDERKCVIDYDNGNGPKRSFVRKKLQIIPPDTELPFQWLTNMRYNLYNFQNSGEYSCNYLLKTEGICGQTCYRPEGCFEYWKARKHLPYKICDKPTSSEPSLCKKYANSYYMNQYINRL</sequence>
<dbReference type="EMBL" id="QKYT01000529">
    <property type="protein sequence ID" value="RIA83965.1"/>
    <property type="molecule type" value="Genomic_DNA"/>
</dbReference>
<accession>A0A397SIF9</accession>